<protein>
    <recommendedName>
        <fullName evidence="6">TLC domain-containing protein</fullName>
    </recommendedName>
</protein>
<dbReference type="STRING" id="52838.A0A4S8JGH4"/>
<gene>
    <name evidence="7" type="ORF">C4D60_Mb07t14580</name>
</gene>
<keyword evidence="4 5" id="KW-0472">Membrane</keyword>
<comment type="caution">
    <text evidence="7">The sequence shown here is derived from an EMBL/GenBank/DDBJ whole genome shotgun (WGS) entry which is preliminary data.</text>
</comment>
<name>A0A4S8JGH4_MUSBA</name>
<dbReference type="InterPro" id="IPR006634">
    <property type="entry name" value="TLC-dom"/>
</dbReference>
<evidence type="ECO:0000256" key="1">
    <source>
        <dbReference type="ARBA" id="ARBA00004477"/>
    </source>
</evidence>
<dbReference type="AlphaFoldDB" id="A0A4S8JGH4"/>
<feature type="transmembrane region" description="Helical" evidence="5">
    <location>
        <begin position="128"/>
        <end position="151"/>
    </location>
</feature>
<dbReference type="Pfam" id="PF03798">
    <property type="entry name" value="TRAM_LAG1_CLN8"/>
    <property type="match status" value="1"/>
</dbReference>
<keyword evidence="3 5" id="KW-1133">Transmembrane helix</keyword>
<dbReference type="Proteomes" id="UP000317650">
    <property type="component" value="Chromosome 7"/>
</dbReference>
<dbReference type="GO" id="GO:0046513">
    <property type="term" value="P:ceramide biosynthetic process"/>
    <property type="evidence" value="ECO:0007669"/>
    <property type="project" value="InterPro"/>
</dbReference>
<evidence type="ECO:0000313" key="8">
    <source>
        <dbReference type="Proteomes" id="UP000317650"/>
    </source>
</evidence>
<evidence type="ECO:0000256" key="5">
    <source>
        <dbReference type="SAM" id="Phobius"/>
    </source>
</evidence>
<accession>A0A4S8JGH4</accession>
<dbReference type="PANTHER" id="PTHR12560:SF0">
    <property type="entry name" value="LD18904P"/>
    <property type="match status" value="1"/>
</dbReference>
<evidence type="ECO:0000313" key="7">
    <source>
        <dbReference type="EMBL" id="THU60609.1"/>
    </source>
</evidence>
<dbReference type="GO" id="GO:0050291">
    <property type="term" value="F:sphingosine N-acyltransferase activity"/>
    <property type="evidence" value="ECO:0007669"/>
    <property type="project" value="InterPro"/>
</dbReference>
<evidence type="ECO:0000256" key="4">
    <source>
        <dbReference type="ARBA" id="ARBA00023136"/>
    </source>
</evidence>
<dbReference type="GO" id="GO:0005789">
    <property type="term" value="C:endoplasmic reticulum membrane"/>
    <property type="evidence" value="ECO:0007669"/>
    <property type="project" value="UniProtKB-SubCell"/>
</dbReference>
<feature type="domain" description="TLC" evidence="6">
    <location>
        <begin position="86"/>
        <end position="167"/>
    </location>
</feature>
<evidence type="ECO:0000259" key="6">
    <source>
        <dbReference type="Pfam" id="PF03798"/>
    </source>
</evidence>
<evidence type="ECO:0000256" key="3">
    <source>
        <dbReference type="ARBA" id="ARBA00022989"/>
    </source>
</evidence>
<organism evidence="7 8">
    <name type="scientific">Musa balbisiana</name>
    <name type="common">Banana</name>
    <dbReference type="NCBI Taxonomy" id="52838"/>
    <lineage>
        <taxon>Eukaryota</taxon>
        <taxon>Viridiplantae</taxon>
        <taxon>Streptophyta</taxon>
        <taxon>Embryophyta</taxon>
        <taxon>Tracheophyta</taxon>
        <taxon>Spermatophyta</taxon>
        <taxon>Magnoliopsida</taxon>
        <taxon>Liliopsida</taxon>
        <taxon>Zingiberales</taxon>
        <taxon>Musaceae</taxon>
        <taxon>Musa</taxon>
    </lineage>
</organism>
<keyword evidence="8" id="KW-1185">Reference proteome</keyword>
<comment type="subcellular location">
    <subcellularLocation>
        <location evidence="1">Endoplasmic reticulum membrane</location>
        <topology evidence="1">Multi-pass membrane protein</topology>
    </subcellularLocation>
</comment>
<dbReference type="InterPro" id="IPR016439">
    <property type="entry name" value="Lag1/Lac1-like"/>
</dbReference>
<sequence>MRLRLFGRSWDSFGLDGADQGGAVAAARSREISCSCSMSSSDRPSRASCSTASSTRFGSFPCAVRLLGYKSILKMNDETRWSKVVKCSESMWKLAYYATVQIWVLSIIKQEPWSLDTKEYWPNQQLKPTLMLFYICQCGFYVYSIGALIAWETHRKDFSIMMSHHMILKMEIECKLSRFCSRRCELLTQTTRVTERSFYSSTSLFRDLY</sequence>
<proteinExistence type="predicted"/>
<keyword evidence="2 5" id="KW-0812">Transmembrane</keyword>
<evidence type="ECO:0000256" key="2">
    <source>
        <dbReference type="ARBA" id="ARBA00022692"/>
    </source>
</evidence>
<dbReference type="PANTHER" id="PTHR12560">
    <property type="entry name" value="LONGEVITY ASSURANCE FACTOR 1 LAG1"/>
    <property type="match status" value="1"/>
</dbReference>
<dbReference type="EMBL" id="PYDT01000005">
    <property type="protein sequence ID" value="THU60609.1"/>
    <property type="molecule type" value="Genomic_DNA"/>
</dbReference>
<reference evidence="7 8" key="1">
    <citation type="journal article" date="2019" name="Nat. Plants">
        <title>Genome sequencing of Musa balbisiana reveals subgenome evolution and function divergence in polyploid bananas.</title>
        <authorList>
            <person name="Yao X."/>
        </authorList>
    </citation>
    <scope>NUCLEOTIDE SEQUENCE [LARGE SCALE GENOMIC DNA]</scope>
    <source>
        <strain evidence="8">cv. DH-PKW</strain>
        <tissue evidence="7">Leaves</tissue>
    </source>
</reference>